<dbReference type="CDD" id="cd11075">
    <property type="entry name" value="CYP77_89"/>
    <property type="match status" value="1"/>
</dbReference>
<dbReference type="GO" id="GO:0016709">
    <property type="term" value="F:oxidoreductase activity, acting on paired donors, with incorporation or reduction of molecular oxygen, NAD(P)H as one donor, and incorporation of one atom of oxygen"/>
    <property type="evidence" value="ECO:0007669"/>
    <property type="project" value="TreeGrafter"/>
</dbReference>
<comment type="similarity">
    <text evidence="3 13">Belongs to the cytochrome P450 family.</text>
</comment>
<evidence type="ECO:0000256" key="2">
    <source>
        <dbReference type="ARBA" id="ARBA00004167"/>
    </source>
</evidence>
<evidence type="ECO:0000313" key="14">
    <source>
        <dbReference type="EMBL" id="KAJ1691146.1"/>
    </source>
</evidence>
<dbReference type="GO" id="GO:0010241">
    <property type="term" value="P:ent-kaurene oxidation to kaurenoic acid"/>
    <property type="evidence" value="ECO:0007669"/>
    <property type="project" value="InterPro"/>
</dbReference>
<dbReference type="EMBL" id="JAMQYH010000004">
    <property type="protein sequence ID" value="KAJ1691146.1"/>
    <property type="molecule type" value="Genomic_DNA"/>
</dbReference>
<dbReference type="InterPro" id="IPR001128">
    <property type="entry name" value="Cyt_P450"/>
</dbReference>
<evidence type="ECO:0000256" key="7">
    <source>
        <dbReference type="ARBA" id="ARBA00022989"/>
    </source>
</evidence>
<evidence type="ECO:0000256" key="11">
    <source>
        <dbReference type="ARBA" id="ARBA00023136"/>
    </source>
</evidence>
<dbReference type="GO" id="GO:0052615">
    <property type="term" value="F:ent-kaurene oxidase activity"/>
    <property type="evidence" value="ECO:0007669"/>
    <property type="project" value="InterPro"/>
</dbReference>
<dbReference type="Proteomes" id="UP001151287">
    <property type="component" value="Unassembled WGS sequence"/>
</dbReference>
<evidence type="ECO:0000256" key="5">
    <source>
        <dbReference type="ARBA" id="ARBA00022692"/>
    </source>
</evidence>
<dbReference type="GO" id="GO:0009686">
    <property type="term" value="P:gibberellin biosynthetic process"/>
    <property type="evidence" value="ECO:0007669"/>
    <property type="project" value="InterPro"/>
</dbReference>
<name>A0A9Q0CC27_9POAL</name>
<evidence type="ECO:0000256" key="9">
    <source>
        <dbReference type="ARBA" id="ARBA00023004"/>
    </source>
</evidence>
<dbReference type="GO" id="GO:0005506">
    <property type="term" value="F:iron ion binding"/>
    <property type="evidence" value="ECO:0007669"/>
    <property type="project" value="InterPro"/>
</dbReference>
<keyword evidence="5" id="KW-0812">Transmembrane</keyword>
<keyword evidence="10 13" id="KW-0503">Monooxygenase</keyword>
<evidence type="ECO:0000256" key="4">
    <source>
        <dbReference type="ARBA" id="ARBA00022617"/>
    </source>
</evidence>
<dbReference type="SUPFAM" id="SSF48264">
    <property type="entry name" value="Cytochrome P450"/>
    <property type="match status" value="1"/>
</dbReference>
<dbReference type="InterPro" id="IPR044225">
    <property type="entry name" value="KO_chloroplastic"/>
</dbReference>
<keyword evidence="9 12" id="KW-0408">Iron</keyword>
<dbReference type="InterPro" id="IPR002401">
    <property type="entry name" value="Cyt_P450_E_grp-I"/>
</dbReference>
<dbReference type="AlphaFoldDB" id="A0A9Q0CC27"/>
<organism evidence="14 15">
    <name type="scientific">Rhynchospora breviuscula</name>
    <dbReference type="NCBI Taxonomy" id="2022672"/>
    <lineage>
        <taxon>Eukaryota</taxon>
        <taxon>Viridiplantae</taxon>
        <taxon>Streptophyta</taxon>
        <taxon>Embryophyta</taxon>
        <taxon>Tracheophyta</taxon>
        <taxon>Spermatophyta</taxon>
        <taxon>Magnoliopsida</taxon>
        <taxon>Liliopsida</taxon>
        <taxon>Poales</taxon>
        <taxon>Cyperaceae</taxon>
        <taxon>Cyperoideae</taxon>
        <taxon>Rhynchosporeae</taxon>
        <taxon>Rhynchospora</taxon>
    </lineage>
</organism>
<dbReference type="OrthoDB" id="2789670at2759"/>
<sequence length="498" mass="57334">MEMEMLFSLAVALLIAGVFGVKIGLDRRRRRRLNEPPAVPGLPLIGNLLQLKEKKPHQTFAKWAEKYGPIYSIKTGFSKLIVLNSTQVAKEAMVAKFPSISTRKLSKALAVLTSNKKMVATSDYDDFHKLVKRCIITNLLGAGAQKQLRDHRDVMVSNMIENLETTIKENPDGVVNFRELFKDELFRLALKEALGFDIDSIYVPELGKELTKKDLYNMLVVDLMKGAIEVDWRDFFPYLRWVPNSKWEENILRIASNKFFVMKALLNEHERRFDQGEVVNCYLNYLLSEKTLTEEHLVSLVWEVIIEASDTTAVLTEWAMYELAKNLDRQDQLYNEIKEVCGSEKVTEEHLPQLLYLNSVFHETLRRHSPVPVVPLRFVHEDTQLGDFFIPAGTEIAINLYACNMNKKDWDEPDKWKPERFLEGAHEVLDLYKTMAFGAGKRACAGSIQAMFITCISIARFVQDFEWRLMEGDEDKVDTVQLTAQRLQPLCVYVKARK</sequence>
<dbReference type="InterPro" id="IPR017972">
    <property type="entry name" value="Cyt_P450_CS"/>
</dbReference>
<proteinExistence type="inferred from homology"/>
<comment type="subcellular location">
    <subcellularLocation>
        <location evidence="2">Membrane</location>
        <topology evidence="2">Single-pass membrane protein</topology>
    </subcellularLocation>
</comment>
<accession>A0A9Q0CC27</accession>
<keyword evidence="11" id="KW-0472">Membrane</keyword>
<keyword evidence="6 12" id="KW-0479">Metal-binding</keyword>
<dbReference type="Gene3D" id="1.10.630.10">
    <property type="entry name" value="Cytochrome P450"/>
    <property type="match status" value="1"/>
</dbReference>
<evidence type="ECO:0000313" key="15">
    <source>
        <dbReference type="Proteomes" id="UP001151287"/>
    </source>
</evidence>
<dbReference type="PRINTS" id="PR00385">
    <property type="entry name" value="P450"/>
</dbReference>
<reference evidence="14" key="1">
    <citation type="journal article" date="2022" name="Cell">
        <title>Repeat-based holocentromeres influence genome architecture and karyotype evolution.</title>
        <authorList>
            <person name="Hofstatter P.G."/>
            <person name="Thangavel G."/>
            <person name="Lux T."/>
            <person name="Neumann P."/>
            <person name="Vondrak T."/>
            <person name="Novak P."/>
            <person name="Zhang M."/>
            <person name="Costa L."/>
            <person name="Castellani M."/>
            <person name="Scott A."/>
            <person name="Toegelov H."/>
            <person name="Fuchs J."/>
            <person name="Mata-Sucre Y."/>
            <person name="Dias Y."/>
            <person name="Vanzela A.L.L."/>
            <person name="Huettel B."/>
            <person name="Almeida C.C.S."/>
            <person name="Simkova H."/>
            <person name="Souza G."/>
            <person name="Pedrosa-Harand A."/>
            <person name="Macas J."/>
            <person name="Mayer K.F.X."/>
            <person name="Houben A."/>
            <person name="Marques A."/>
        </authorList>
    </citation>
    <scope>NUCLEOTIDE SEQUENCE</scope>
    <source>
        <strain evidence="14">RhyBre1mFocal</strain>
    </source>
</reference>
<evidence type="ECO:0000256" key="13">
    <source>
        <dbReference type="RuleBase" id="RU000461"/>
    </source>
</evidence>
<dbReference type="InterPro" id="IPR036396">
    <property type="entry name" value="Cyt_P450_sf"/>
</dbReference>
<evidence type="ECO:0000256" key="10">
    <source>
        <dbReference type="ARBA" id="ARBA00023033"/>
    </source>
</evidence>
<keyword evidence="15" id="KW-1185">Reference proteome</keyword>
<comment type="cofactor">
    <cofactor evidence="1 12">
        <name>heme</name>
        <dbReference type="ChEBI" id="CHEBI:30413"/>
    </cofactor>
</comment>
<dbReference type="GO" id="GO:0020037">
    <property type="term" value="F:heme binding"/>
    <property type="evidence" value="ECO:0007669"/>
    <property type="project" value="InterPro"/>
</dbReference>
<dbReference type="GO" id="GO:0009707">
    <property type="term" value="C:chloroplast outer membrane"/>
    <property type="evidence" value="ECO:0007669"/>
    <property type="project" value="TreeGrafter"/>
</dbReference>
<evidence type="ECO:0000256" key="8">
    <source>
        <dbReference type="ARBA" id="ARBA00023002"/>
    </source>
</evidence>
<dbReference type="PANTHER" id="PTHR47283:SF1">
    <property type="entry name" value="ENT-KAURENE OXIDASE, CHLOROPLASTIC"/>
    <property type="match status" value="1"/>
</dbReference>
<protein>
    <submittedName>
        <fullName evidence="14">Uncharacterized protein</fullName>
    </submittedName>
</protein>
<comment type="caution">
    <text evidence="14">The sequence shown here is derived from an EMBL/GenBank/DDBJ whole genome shotgun (WGS) entry which is preliminary data.</text>
</comment>
<evidence type="ECO:0000256" key="3">
    <source>
        <dbReference type="ARBA" id="ARBA00010617"/>
    </source>
</evidence>
<evidence type="ECO:0000256" key="1">
    <source>
        <dbReference type="ARBA" id="ARBA00001971"/>
    </source>
</evidence>
<gene>
    <name evidence="14" type="ORF">LUZ63_015301</name>
</gene>
<dbReference type="Pfam" id="PF00067">
    <property type="entry name" value="p450"/>
    <property type="match status" value="1"/>
</dbReference>
<dbReference type="GO" id="GO:0005783">
    <property type="term" value="C:endoplasmic reticulum"/>
    <property type="evidence" value="ECO:0007669"/>
    <property type="project" value="TreeGrafter"/>
</dbReference>
<evidence type="ECO:0000256" key="6">
    <source>
        <dbReference type="ARBA" id="ARBA00022723"/>
    </source>
</evidence>
<keyword evidence="4 12" id="KW-0349">Heme</keyword>
<evidence type="ECO:0000256" key="12">
    <source>
        <dbReference type="PIRSR" id="PIRSR602401-1"/>
    </source>
</evidence>
<dbReference type="FunFam" id="1.10.630.10:FF:000062">
    <property type="entry name" value="Ent-kaurene oxidase 2"/>
    <property type="match status" value="1"/>
</dbReference>
<dbReference type="PRINTS" id="PR00463">
    <property type="entry name" value="EP450I"/>
</dbReference>
<feature type="binding site" description="axial binding residue" evidence="12">
    <location>
        <position position="444"/>
    </location>
    <ligand>
        <name>heme</name>
        <dbReference type="ChEBI" id="CHEBI:30413"/>
    </ligand>
    <ligandPart>
        <name>Fe</name>
        <dbReference type="ChEBI" id="CHEBI:18248"/>
    </ligandPart>
</feature>
<dbReference type="PROSITE" id="PS00086">
    <property type="entry name" value="CYTOCHROME_P450"/>
    <property type="match status" value="1"/>
</dbReference>
<keyword evidence="8 13" id="KW-0560">Oxidoreductase</keyword>
<dbReference type="PANTHER" id="PTHR47283">
    <property type="entry name" value="ENT-KAURENE OXIDASE, CHLOROPLASTIC"/>
    <property type="match status" value="1"/>
</dbReference>
<keyword evidence="7" id="KW-1133">Transmembrane helix</keyword>